<dbReference type="PROSITE" id="PS00108">
    <property type="entry name" value="PROTEIN_KINASE_ST"/>
    <property type="match status" value="1"/>
</dbReference>
<dbReference type="InterPro" id="IPR036426">
    <property type="entry name" value="Bulb-type_lectin_dom_sf"/>
</dbReference>
<dbReference type="PROSITE" id="PS50948">
    <property type="entry name" value="PAN"/>
    <property type="match status" value="1"/>
</dbReference>
<evidence type="ECO:0000256" key="5">
    <source>
        <dbReference type="ARBA" id="ARBA00022729"/>
    </source>
</evidence>
<dbReference type="PANTHER" id="PTHR27002">
    <property type="entry name" value="RECEPTOR-LIKE SERINE/THREONINE-PROTEIN KINASE SD1-8"/>
    <property type="match status" value="1"/>
</dbReference>
<accession>A0AAD4JFW3</accession>
<comment type="similarity">
    <text evidence="13">Belongs to the protein kinase superfamily. Ser/Thr protein kinase family.</text>
</comment>
<dbReference type="CDD" id="cd01098">
    <property type="entry name" value="PAN_AP_plant"/>
    <property type="match status" value="1"/>
</dbReference>
<evidence type="ECO:0000259" key="17">
    <source>
        <dbReference type="PROSITE" id="PS50948"/>
    </source>
</evidence>
<evidence type="ECO:0000256" key="8">
    <source>
        <dbReference type="ARBA" id="ARBA00022840"/>
    </source>
</evidence>
<dbReference type="SUPFAM" id="SSF56112">
    <property type="entry name" value="Protein kinase-like (PK-like)"/>
    <property type="match status" value="1"/>
</dbReference>
<dbReference type="CDD" id="cd14066">
    <property type="entry name" value="STKc_IRAK"/>
    <property type="match status" value="1"/>
</dbReference>
<evidence type="ECO:0000256" key="12">
    <source>
        <dbReference type="ARBA" id="ARBA00048679"/>
    </source>
</evidence>
<reference evidence="18 19" key="1">
    <citation type="journal article" date="2021" name="Nat. Commun.">
        <title>Incipient diploidization of the medicinal plant Perilla within 10,000 years.</title>
        <authorList>
            <person name="Zhang Y."/>
            <person name="Shen Q."/>
            <person name="Leng L."/>
            <person name="Zhang D."/>
            <person name="Chen S."/>
            <person name="Shi Y."/>
            <person name="Ning Z."/>
            <person name="Chen S."/>
        </authorList>
    </citation>
    <scope>NUCLEOTIDE SEQUENCE [LARGE SCALE GENOMIC DNA]</scope>
    <source>
        <strain evidence="19">cv. PC099</strain>
    </source>
</reference>
<evidence type="ECO:0000256" key="10">
    <source>
        <dbReference type="ARBA" id="ARBA00023180"/>
    </source>
</evidence>
<dbReference type="InterPro" id="IPR001480">
    <property type="entry name" value="Bulb-type_lectin_dom"/>
</dbReference>
<feature type="domain" description="Protein kinase" evidence="15">
    <location>
        <begin position="414"/>
        <end position="692"/>
    </location>
</feature>
<dbReference type="GO" id="GO:0048544">
    <property type="term" value="P:recognition of pollen"/>
    <property type="evidence" value="ECO:0007669"/>
    <property type="project" value="InterPro"/>
</dbReference>
<evidence type="ECO:0000256" key="11">
    <source>
        <dbReference type="ARBA" id="ARBA00047899"/>
    </source>
</evidence>
<evidence type="ECO:0000256" key="13">
    <source>
        <dbReference type="PIRNR" id="PIRNR000641"/>
    </source>
</evidence>
<evidence type="ECO:0000313" key="19">
    <source>
        <dbReference type="Proteomes" id="UP001190926"/>
    </source>
</evidence>
<keyword evidence="9" id="KW-1015">Disulfide bond</keyword>
<dbReference type="SMART" id="SM00220">
    <property type="entry name" value="S_TKc"/>
    <property type="match status" value="1"/>
</dbReference>
<keyword evidence="3 13" id="KW-0723">Serine/threonine-protein kinase</keyword>
<dbReference type="Gene3D" id="1.10.510.10">
    <property type="entry name" value="Transferase(Phosphotransferase) domain 1"/>
    <property type="match status" value="1"/>
</dbReference>
<evidence type="ECO:0000259" key="15">
    <source>
        <dbReference type="PROSITE" id="PS50011"/>
    </source>
</evidence>
<dbReference type="SUPFAM" id="SSF51110">
    <property type="entry name" value="alpha-D-mannose-specific plant lectins"/>
    <property type="match status" value="1"/>
</dbReference>
<dbReference type="Gene3D" id="3.50.4.10">
    <property type="entry name" value="Hepatocyte Growth Factor"/>
    <property type="match status" value="1"/>
</dbReference>
<dbReference type="SMART" id="SM00473">
    <property type="entry name" value="PAN_AP"/>
    <property type="match status" value="1"/>
</dbReference>
<protein>
    <recommendedName>
        <fullName evidence="13">Receptor-like serine/threonine-protein kinase</fullName>
        <ecNumber evidence="13">2.7.11.1</ecNumber>
    </recommendedName>
</protein>
<dbReference type="InterPro" id="IPR000858">
    <property type="entry name" value="S_locus_glycoprot_dom"/>
</dbReference>
<dbReference type="FunFam" id="3.30.200.20:FF:000195">
    <property type="entry name" value="G-type lectin S-receptor-like serine/threonine-protein kinase"/>
    <property type="match status" value="1"/>
</dbReference>
<dbReference type="Pfam" id="PF00954">
    <property type="entry name" value="S_locus_glycop"/>
    <property type="match status" value="1"/>
</dbReference>
<keyword evidence="10" id="KW-0325">Glycoprotein</keyword>
<evidence type="ECO:0000256" key="7">
    <source>
        <dbReference type="ARBA" id="ARBA00022777"/>
    </source>
</evidence>
<dbReference type="EMBL" id="SDAM02000060">
    <property type="protein sequence ID" value="KAH6833090.1"/>
    <property type="molecule type" value="Genomic_DNA"/>
</dbReference>
<dbReference type="PROSITE" id="PS50927">
    <property type="entry name" value="BULB_LECTIN"/>
    <property type="match status" value="1"/>
</dbReference>
<dbReference type="InterPro" id="IPR001245">
    <property type="entry name" value="Ser-Thr/Tyr_kinase_cat_dom"/>
</dbReference>
<keyword evidence="8 13" id="KW-0067">ATP-binding</keyword>
<dbReference type="Pfam" id="PF08276">
    <property type="entry name" value="PAN_2"/>
    <property type="match status" value="1"/>
</dbReference>
<evidence type="ECO:0000256" key="1">
    <source>
        <dbReference type="ARBA" id="ARBA00004251"/>
    </source>
</evidence>
<feature type="domain" description="Apple" evidence="17">
    <location>
        <begin position="244"/>
        <end position="324"/>
    </location>
</feature>
<organism evidence="18 19">
    <name type="scientific">Perilla frutescens var. hirtella</name>
    <name type="common">Perilla citriodora</name>
    <name type="synonym">Perilla setoyensis</name>
    <dbReference type="NCBI Taxonomy" id="608512"/>
    <lineage>
        <taxon>Eukaryota</taxon>
        <taxon>Viridiplantae</taxon>
        <taxon>Streptophyta</taxon>
        <taxon>Embryophyta</taxon>
        <taxon>Tracheophyta</taxon>
        <taxon>Spermatophyta</taxon>
        <taxon>Magnoliopsida</taxon>
        <taxon>eudicotyledons</taxon>
        <taxon>Gunneridae</taxon>
        <taxon>Pentapetalae</taxon>
        <taxon>asterids</taxon>
        <taxon>lamiids</taxon>
        <taxon>Lamiales</taxon>
        <taxon>Lamiaceae</taxon>
        <taxon>Nepetoideae</taxon>
        <taxon>Elsholtzieae</taxon>
        <taxon>Perilla</taxon>
    </lineage>
</organism>
<keyword evidence="7 13" id="KW-0418">Kinase</keyword>
<dbReference type="FunFam" id="1.10.510.10:FF:000060">
    <property type="entry name" value="G-type lectin S-receptor-like serine/threonine-protein kinase"/>
    <property type="match status" value="1"/>
</dbReference>
<keyword evidence="5" id="KW-0732">Signal</keyword>
<evidence type="ECO:0000313" key="18">
    <source>
        <dbReference type="EMBL" id="KAH6833090.1"/>
    </source>
</evidence>
<comment type="subcellular location">
    <subcellularLocation>
        <location evidence="1">Cell membrane</location>
        <topology evidence="1">Single-pass type I membrane protein</topology>
    </subcellularLocation>
</comment>
<dbReference type="InterPro" id="IPR024171">
    <property type="entry name" value="SRK-like_kinase"/>
</dbReference>
<dbReference type="GO" id="GO:0004674">
    <property type="term" value="F:protein serine/threonine kinase activity"/>
    <property type="evidence" value="ECO:0007669"/>
    <property type="project" value="UniProtKB-KW"/>
</dbReference>
<sequence>MVQENSRVLVILNATNGGIIWSSTTSRRVQNPVAELLDSGNLLVRDANDESPVNFMWQSFDYPTDTLLPGMKLGKNLVTGLDVYITSWKNMSDPTSGDFTYHFDSTGYLVLKKGAELLYSSTPRDTFNPLGTRRSLYTYRVVINDNEVYFNYKLLNDSVYMRFVLSTGIGRMLVWNDRTQGWIIYLTFPSDVCDRYSLCGAYGMCNIAYAPLCTCLKGFEPRDPQAWEMGDCSSGCIRSTPLHCQNGDAFLNYSGIKLPDSQHSWLKEDISLEECRTLCSENCSCMAYTNLDTSRYGCQFWSGDLVGIRGTDTDTGQDIYIRMASSELVYSTGTKSEKLTILIVTLPLVIILILMSLSLSLFLRYQKRKRVDHQLPEIGRLRHKYTDNHSDQSLKDLELPLFDLSTITKATDRFSINNKLGQGGFGPVYKGLLGEDQEIAVKCLSRTSHQGVDEFKNEIICFAKLQHRNLVKLLGCCIEGEELMLVYEYLKNRNLDLILFDPMKRSMLLEWPRRFNIINGVARGIMYLHQDSRLRVIHRDLKASNILLDSDMNPKISDFGLARTFGGNETGADTSRVVGTYGYMSPEYARDGLFSVKSDVYSFGVIVLEIVSGERNRGFSHNDHDLNLLGYAWILYTEERYLEIVDSCLRSSCCISEAMRSIHIGLLCVQEHPQDRPSMASVVAMLSNDAVLPEAKPPGFFTGREMLTAKKSVASSINTMTNSQMDGR</sequence>
<keyword evidence="6 13" id="KW-0547">Nucleotide-binding</keyword>
<dbReference type="Gene3D" id="3.30.200.20">
    <property type="entry name" value="Phosphorylase Kinase, domain 1"/>
    <property type="match status" value="1"/>
</dbReference>
<dbReference type="Pfam" id="PF07714">
    <property type="entry name" value="PK_Tyr_Ser-Thr"/>
    <property type="match status" value="1"/>
</dbReference>
<dbReference type="GO" id="GO:0005886">
    <property type="term" value="C:plasma membrane"/>
    <property type="evidence" value="ECO:0007669"/>
    <property type="project" value="UniProtKB-SubCell"/>
</dbReference>
<comment type="caution">
    <text evidence="18">The sequence shown here is derived from an EMBL/GenBank/DDBJ whole genome shotgun (WGS) entry which is preliminary data.</text>
</comment>
<evidence type="ECO:0000256" key="4">
    <source>
        <dbReference type="ARBA" id="ARBA00022679"/>
    </source>
</evidence>
<name>A0AAD4JFW3_PERFH</name>
<dbReference type="PIRSF" id="PIRSF000641">
    <property type="entry name" value="SRK"/>
    <property type="match status" value="1"/>
</dbReference>
<dbReference type="PANTHER" id="PTHR27002:SF834">
    <property type="entry name" value="RECEPTOR-LIKE SERINE_THREONINE-PROTEIN KINASE"/>
    <property type="match status" value="1"/>
</dbReference>
<keyword evidence="14" id="KW-0472">Membrane</keyword>
<feature type="domain" description="Bulb-type lectin" evidence="16">
    <location>
        <begin position="1"/>
        <end position="57"/>
    </location>
</feature>
<dbReference type="Proteomes" id="UP001190926">
    <property type="component" value="Unassembled WGS sequence"/>
</dbReference>
<comment type="catalytic activity">
    <reaction evidence="12 13">
        <text>L-seryl-[protein] + ATP = O-phospho-L-seryl-[protein] + ADP + H(+)</text>
        <dbReference type="Rhea" id="RHEA:17989"/>
        <dbReference type="Rhea" id="RHEA-COMP:9863"/>
        <dbReference type="Rhea" id="RHEA-COMP:11604"/>
        <dbReference type="ChEBI" id="CHEBI:15378"/>
        <dbReference type="ChEBI" id="CHEBI:29999"/>
        <dbReference type="ChEBI" id="CHEBI:30616"/>
        <dbReference type="ChEBI" id="CHEBI:83421"/>
        <dbReference type="ChEBI" id="CHEBI:456216"/>
        <dbReference type="EC" id="2.7.11.1"/>
    </reaction>
</comment>
<dbReference type="AlphaFoldDB" id="A0AAD4JFW3"/>
<dbReference type="InterPro" id="IPR003609">
    <property type="entry name" value="Pan_app"/>
</dbReference>
<keyword evidence="14" id="KW-0812">Transmembrane</keyword>
<evidence type="ECO:0000256" key="9">
    <source>
        <dbReference type="ARBA" id="ARBA00023157"/>
    </source>
</evidence>
<evidence type="ECO:0000259" key="16">
    <source>
        <dbReference type="PROSITE" id="PS50927"/>
    </source>
</evidence>
<gene>
    <name evidence="18" type="ORF">C2S53_019197</name>
</gene>
<keyword evidence="14" id="KW-1133">Transmembrane helix</keyword>
<dbReference type="InterPro" id="IPR008271">
    <property type="entry name" value="Ser/Thr_kinase_AS"/>
</dbReference>
<evidence type="ECO:0000256" key="14">
    <source>
        <dbReference type="SAM" id="Phobius"/>
    </source>
</evidence>
<keyword evidence="19" id="KW-1185">Reference proteome</keyword>
<dbReference type="EC" id="2.7.11.1" evidence="13"/>
<dbReference type="Gene3D" id="2.90.10.10">
    <property type="entry name" value="Bulb-type lectin domain"/>
    <property type="match status" value="1"/>
</dbReference>
<dbReference type="InterPro" id="IPR011009">
    <property type="entry name" value="Kinase-like_dom_sf"/>
</dbReference>
<evidence type="ECO:0000256" key="3">
    <source>
        <dbReference type="ARBA" id="ARBA00022527"/>
    </source>
</evidence>
<evidence type="ECO:0000256" key="6">
    <source>
        <dbReference type="ARBA" id="ARBA00022741"/>
    </source>
</evidence>
<feature type="transmembrane region" description="Helical" evidence="14">
    <location>
        <begin position="339"/>
        <end position="363"/>
    </location>
</feature>
<dbReference type="GO" id="GO:0005524">
    <property type="term" value="F:ATP binding"/>
    <property type="evidence" value="ECO:0007669"/>
    <property type="project" value="UniProtKB-KW"/>
</dbReference>
<dbReference type="PROSITE" id="PS50011">
    <property type="entry name" value="PROTEIN_KINASE_DOM"/>
    <property type="match status" value="1"/>
</dbReference>
<comment type="catalytic activity">
    <reaction evidence="11 13">
        <text>L-threonyl-[protein] + ATP = O-phospho-L-threonyl-[protein] + ADP + H(+)</text>
        <dbReference type="Rhea" id="RHEA:46608"/>
        <dbReference type="Rhea" id="RHEA-COMP:11060"/>
        <dbReference type="Rhea" id="RHEA-COMP:11605"/>
        <dbReference type="ChEBI" id="CHEBI:15378"/>
        <dbReference type="ChEBI" id="CHEBI:30013"/>
        <dbReference type="ChEBI" id="CHEBI:30616"/>
        <dbReference type="ChEBI" id="CHEBI:61977"/>
        <dbReference type="ChEBI" id="CHEBI:456216"/>
        <dbReference type="EC" id="2.7.11.1"/>
    </reaction>
</comment>
<dbReference type="Pfam" id="PF01453">
    <property type="entry name" value="B_lectin"/>
    <property type="match status" value="1"/>
</dbReference>
<keyword evidence="4 13" id="KW-0808">Transferase</keyword>
<evidence type="ECO:0000256" key="2">
    <source>
        <dbReference type="ARBA" id="ARBA00022475"/>
    </source>
</evidence>
<dbReference type="InterPro" id="IPR000719">
    <property type="entry name" value="Prot_kinase_dom"/>
</dbReference>
<keyword evidence="2" id="KW-1003">Cell membrane</keyword>
<proteinExistence type="inferred from homology"/>